<evidence type="ECO:0000313" key="2">
    <source>
        <dbReference type="EMBL" id="QEP92624.1"/>
    </source>
</evidence>
<organism evidence="2 3">
    <name type="scientific">Klebsiella pneumoniae</name>
    <dbReference type="NCBI Taxonomy" id="573"/>
    <lineage>
        <taxon>Bacteria</taxon>
        <taxon>Pseudomonadati</taxon>
        <taxon>Pseudomonadota</taxon>
        <taxon>Gammaproteobacteria</taxon>
        <taxon>Enterobacterales</taxon>
        <taxon>Enterobacteriaceae</taxon>
        <taxon>Klebsiella/Raoultella group</taxon>
        <taxon>Klebsiella</taxon>
        <taxon>Klebsiella pneumoniae complex</taxon>
    </lineage>
</organism>
<dbReference type="InterPro" id="IPR027417">
    <property type="entry name" value="P-loop_NTPase"/>
</dbReference>
<sequence length="108" mass="11947">MTIATNMAGRGTDIMLGGSWQAEVAALENPTPEQIEKIKADWQVRPMRYWPQAVCTSSVPSVMNLAVSITSCAAVLVVRGCRFFPLLPVNGRCPDAYLRLRSRVWHDA</sequence>
<gene>
    <name evidence="2" type="ORF">FZ928_16920</name>
</gene>
<dbReference type="InterPro" id="IPR014018">
    <property type="entry name" value="SecA_motor_DEAD"/>
</dbReference>
<dbReference type="PROSITE" id="PS51196">
    <property type="entry name" value="SECA_MOTOR_DEAD"/>
    <property type="match status" value="1"/>
</dbReference>
<dbReference type="Pfam" id="PF21090">
    <property type="entry name" value="P-loop_SecA"/>
    <property type="match status" value="1"/>
</dbReference>
<evidence type="ECO:0000259" key="1">
    <source>
        <dbReference type="PROSITE" id="PS51196"/>
    </source>
</evidence>
<dbReference type="EMBL" id="CP043670">
    <property type="protein sequence ID" value="QEP92624.1"/>
    <property type="molecule type" value="Genomic_DNA"/>
</dbReference>
<dbReference type="InterPro" id="IPR044722">
    <property type="entry name" value="SecA_SF2_C"/>
</dbReference>
<reference evidence="2 3" key="1">
    <citation type="submission" date="2019-08" db="EMBL/GenBank/DDBJ databases">
        <title>Emergence of NDM-5-producing hypervirulent Klebsiella pneumoniae from clinical infections.</title>
        <authorList>
            <person name="Shen Z."/>
            <person name="Zhang H."/>
            <person name="Li M."/>
        </authorList>
    </citation>
    <scope>NUCLEOTIDE SEQUENCE [LARGE SCALE GENOMIC DNA]</scope>
    <source>
        <strain evidence="2 3">RJ18-01</strain>
    </source>
</reference>
<name>A0A5C2LMY9_KLEPN</name>
<dbReference type="Gene3D" id="3.40.50.300">
    <property type="entry name" value="P-loop containing nucleotide triphosphate hydrolases"/>
    <property type="match status" value="1"/>
</dbReference>
<protein>
    <recommendedName>
        <fullName evidence="1">SecA family profile domain-containing protein</fullName>
    </recommendedName>
</protein>
<feature type="domain" description="SecA family profile" evidence="1">
    <location>
        <begin position="1"/>
        <end position="108"/>
    </location>
</feature>
<proteinExistence type="predicted"/>
<evidence type="ECO:0000313" key="3">
    <source>
        <dbReference type="Proteomes" id="UP000325127"/>
    </source>
</evidence>
<dbReference type="Proteomes" id="UP000325127">
    <property type="component" value="Chromosome"/>
</dbReference>
<accession>A0A5C2LMY9</accession>
<dbReference type="AlphaFoldDB" id="A0A5C2LMY9"/>